<evidence type="ECO:0000256" key="1">
    <source>
        <dbReference type="PROSITE-ProRule" id="PRU01077"/>
    </source>
</evidence>
<keyword evidence="1" id="KW-0175">Coiled coil</keyword>
<evidence type="ECO:0000313" key="3">
    <source>
        <dbReference type="EMBL" id="RKP11441.1"/>
    </source>
</evidence>
<evidence type="ECO:0000313" key="4">
    <source>
        <dbReference type="Proteomes" id="UP000267251"/>
    </source>
</evidence>
<keyword evidence="4" id="KW-1185">Reference proteome</keyword>
<dbReference type="GO" id="GO:0030139">
    <property type="term" value="C:endocytic vesicle"/>
    <property type="evidence" value="ECO:0007669"/>
    <property type="project" value="TreeGrafter"/>
</dbReference>
<dbReference type="GO" id="GO:0032153">
    <property type="term" value="C:cell division site"/>
    <property type="evidence" value="ECO:0007669"/>
    <property type="project" value="TreeGrafter"/>
</dbReference>
<accession>A0A4P9Y097</accession>
<proteinExistence type="predicted"/>
<dbReference type="AlphaFoldDB" id="A0A4P9Y097"/>
<dbReference type="EMBL" id="KZ988907">
    <property type="protein sequence ID" value="RKP11441.1"/>
    <property type="molecule type" value="Genomic_DNA"/>
</dbReference>
<dbReference type="OrthoDB" id="27823at2759"/>
<dbReference type="PROSITE" id="PS51741">
    <property type="entry name" value="F_BAR"/>
    <property type="match status" value="1"/>
</dbReference>
<dbReference type="InterPro" id="IPR001060">
    <property type="entry name" value="FCH_dom"/>
</dbReference>
<evidence type="ECO:0000259" key="2">
    <source>
        <dbReference type="PROSITE" id="PS51741"/>
    </source>
</evidence>
<dbReference type="InterPro" id="IPR031160">
    <property type="entry name" value="F_BAR_dom"/>
</dbReference>
<dbReference type="Pfam" id="PF00611">
    <property type="entry name" value="FCH"/>
    <property type="match status" value="1"/>
</dbReference>
<feature type="domain" description="F-BAR" evidence="2">
    <location>
        <begin position="6"/>
        <end position="69"/>
    </location>
</feature>
<dbReference type="Proteomes" id="UP000267251">
    <property type="component" value="Unassembled WGS sequence"/>
</dbReference>
<organism evidence="3 4">
    <name type="scientific">Piptocephalis cylindrospora</name>
    <dbReference type="NCBI Taxonomy" id="1907219"/>
    <lineage>
        <taxon>Eukaryota</taxon>
        <taxon>Fungi</taxon>
        <taxon>Fungi incertae sedis</taxon>
        <taxon>Zoopagomycota</taxon>
        <taxon>Zoopagomycotina</taxon>
        <taxon>Zoopagomycetes</taxon>
        <taxon>Zoopagales</taxon>
        <taxon>Piptocephalidaceae</taxon>
        <taxon>Piptocephalis</taxon>
    </lineage>
</organism>
<dbReference type="PANTHER" id="PTHR23065:SF54">
    <property type="entry name" value="SUPPRESSOR OF YEAST PROFILIN DELETION"/>
    <property type="match status" value="1"/>
</dbReference>
<name>A0A4P9Y097_9FUNG</name>
<dbReference type="PANTHER" id="PTHR23065">
    <property type="entry name" value="PROLINE-SERINE-THREONINE PHOSPHATASE INTERACTING PROTEIN 1"/>
    <property type="match status" value="1"/>
</dbReference>
<protein>
    <recommendedName>
        <fullName evidence="2">F-BAR domain-containing protein</fullName>
    </recommendedName>
</protein>
<reference evidence="4" key="1">
    <citation type="journal article" date="2018" name="Nat. Microbiol.">
        <title>Leveraging single-cell genomics to expand the fungal tree of life.</title>
        <authorList>
            <person name="Ahrendt S.R."/>
            <person name="Quandt C.A."/>
            <person name="Ciobanu D."/>
            <person name="Clum A."/>
            <person name="Salamov A."/>
            <person name="Andreopoulos B."/>
            <person name="Cheng J.F."/>
            <person name="Woyke T."/>
            <person name="Pelin A."/>
            <person name="Henrissat B."/>
            <person name="Reynolds N.K."/>
            <person name="Benny G.L."/>
            <person name="Smith M.E."/>
            <person name="James T.Y."/>
            <person name="Grigoriev I.V."/>
        </authorList>
    </citation>
    <scope>NUCLEOTIDE SEQUENCE [LARGE SCALE GENOMIC DNA]</scope>
</reference>
<dbReference type="InterPro" id="IPR027267">
    <property type="entry name" value="AH/BAR_dom_sf"/>
</dbReference>
<sequence>MRIVKMSYVGAFIDQRPKSALDTLSSRLRRAKHLNDELADYFRERANIEEAYARQLTKLSAKKNNPHGR</sequence>
<dbReference type="GO" id="GO:0005886">
    <property type="term" value="C:plasma membrane"/>
    <property type="evidence" value="ECO:0007669"/>
    <property type="project" value="TreeGrafter"/>
</dbReference>
<dbReference type="SUPFAM" id="SSF103657">
    <property type="entry name" value="BAR/IMD domain-like"/>
    <property type="match status" value="1"/>
</dbReference>
<gene>
    <name evidence="3" type="ORF">BJ684DRAFT_21989</name>
</gene>
<dbReference type="GO" id="GO:0032185">
    <property type="term" value="P:septin cytoskeleton organization"/>
    <property type="evidence" value="ECO:0007669"/>
    <property type="project" value="TreeGrafter"/>
</dbReference>
<dbReference type="Gene3D" id="1.20.1270.60">
    <property type="entry name" value="Arfaptin homology (AH) domain/BAR domain"/>
    <property type="match status" value="1"/>
</dbReference>